<evidence type="ECO:0000256" key="1">
    <source>
        <dbReference type="SAM" id="MobiDB-lite"/>
    </source>
</evidence>
<comment type="caution">
    <text evidence="2">The sequence shown here is derived from an EMBL/GenBank/DDBJ whole genome shotgun (WGS) entry which is preliminary data.</text>
</comment>
<evidence type="ECO:0000313" key="3">
    <source>
        <dbReference type="Proteomes" id="UP001219525"/>
    </source>
</evidence>
<accession>A0AAD6VJU7</accession>
<keyword evidence="3" id="KW-1185">Reference proteome</keyword>
<name>A0AAD6VJU7_9AGAR</name>
<reference evidence="2" key="1">
    <citation type="submission" date="2023-03" db="EMBL/GenBank/DDBJ databases">
        <title>Massive genome expansion in bonnet fungi (Mycena s.s.) driven by repeated elements and novel gene families across ecological guilds.</title>
        <authorList>
            <consortium name="Lawrence Berkeley National Laboratory"/>
            <person name="Harder C.B."/>
            <person name="Miyauchi S."/>
            <person name="Viragh M."/>
            <person name="Kuo A."/>
            <person name="Thoen E."/>
            <person name="Andreopoulos B."/>
            <person name="Lu D."/>
            <person name="Skrede I."/>
            <person name="Drula E."/>
            <person name="Henrissat B."/>
            <person name="Morin E."/>
            <person name="Kohler A."/>
            <person name="Barry K."/>
            <person name="LaButti K."/>
            <person name="Morin E."/>
            <person name="Salamov A."/>
            <person name="Lipzen A."/>
            <person name="Mereny Z."/>
            <person name="Hegedus B."/>
            <person name="Baldrian P."/>
            <person name="Stursova M."/>
            <person name="Weitz H."/>
            <person name="Taylor A."/>
            <person name="Grigoriev I.V."/>
            <person name="Nagy L.G."/>
            <person name="Martin F."/>
            <person name="Kauserud H."/>
        </authorList>
    </citation>
    <scope>NUCLEOTIDE SEQUENCE</scope>
    <source>
        <strain evidence="2">9144</strain>
    </source>
</reference>
<gene>
    <name evidence="2" type="ORF">GGX14DRAFT_563031</name>
</gene>
<dbReference type="EMBL" id="JARJCW010000018">
    <property type="protein sequence ID" value="KAJ7215004.1"/>
    <property type="molecule type" value="Genomic_DNA"/>
</dbReference>
<dbReference type="AlphaFoldDB" id="A0AAD6VJU7"/>
<protein>
    <submittedName>
        <fullName evidence="2">Uncharacterized protein</fullName>
    </submittedName>
</protein>
<proteinExistence type="predicted"/>
<feature type="compositionally biased region" description="Basic and acidic residues" evidence="1">
    <location>
        <begin position="16"/>
        <end position="33"/>
    </location>
</feature>
<dbReference type="Proteomes" id="UP001219525">
    <property type="component" value="Unassembled WGS sequence"/>
</dbReference>
<organism evidence="2 3">
    <name type="scientific">Mycena pura</name>
    <dbReference type="NCBI Taxonomy" id="153505"/>
    <lineage>
        <taxon>Eukaryota</taxon>
        <taxon>Fungi</taxon>
        <taxon>Dikarya</taxon>
        <taxon>Basidiomycota</taxon>
        <taxon>Agaricomycotina</taxon>
        <taxon>Agaricomycetes</taxon>
        <taxon>Agaricomycetidae</taxon>
        <taxon>Agaricales</taxon>
        <taxon>Marasmiineae</taxon>
        <taxon>Mycenaceae</taxon>
        <taxon>Mycena</taxon>
    </lineage>
</organism>
<evidence type="ECO:0000313" key="2">
    <source>
        <dbReference type="EMBL" id="KAJ7215004.1"/>
    </source>
</evidence>
<sequence length="147" mass="16457">MARKTKAPEGETIEQLEARLADMKKTGAQPEKRSRGRPKVVSYKQTLQYKMSSYLRCITDSDVEGNANKGDLDTAGNTTSQTQDAHCERLALKVLVYHPSGRWEVVEPKLLVSTVRSRIATLKTDYQKHKKSLGETGFGLVMEDRAT</sequence>
<feature type="region of interest" description="Disordered" evidence="1">
    <location>
        <begin position="1"/>
        <end position="41"/>
    </location>
</feature>